<gene>
    <name evidence="1" type="ORF">RHMOL_Rhmol06G0007800</name>
</gene>
<name>A0ACC0N7B5_RHOML</name>
<sequence>MEKGTVPTTTTTSPLANTTTSPPPPVAPATTMMTLTTFSFPSLHSLLISVVVVAAVAELPSLRLSRFARKLYNSPIANTKDNSGFYPGLALLLRVMVFSPLCSSGNSEIELHEYDPFLLSRKREKVVDSASQDIIYQVCTGNHSDASCSMELRLGCFSNALVSSSCCDCCEEIGAHSATEISCQSTGNSDTILQPCNFGGSSFQGKDNTGYASTSFVSGWMYVNENGQMCGPYIQEQLYEGLSTGFLPDELPVYPILNGALLNPVPLNYFKQFPSHVATGFTSLTLPSNCMTDSTRELPSSKLHHGVATSAHSDAHSAIQPFYNHSGSSSSQQIPKFEAAASTASYPPLVLHILLVKSNPSVFFSSMVHCILASCIRWPFIVVLMLFPSPPPPPPPVLLSKSQSGDESSWFFEDDEGRKHGPHSLMELYSWHHYGYLRDSSLVSGKTKLSWEYVVFDFLLFVVGPVILLMIYHADNKTGLFDLQSLIKTWLATRPGSFYISEVKGSVTSYLQSFISETSEEVCFQLHSGIMKAARKVVLDEIIRHIIAECVAMKKAQRHTRLEVVNESARICSLDSRTPEYCETKKDPVASEIEVSESSHVSNWKCPTDGSMAESPASMKSIGSYQNYCSAYVCVCKFVFDSCMQVLWNAVSYDPIVEYSTSWRKRIRWSSLTAAVGNVHLKSLRSEEESSAMELDCPPGFESARMAPEIYPRSPAISASFFGEEKSFEPNPLNYDQIHDDMDSILESVEDDLHSSAKLSLFEYFLTFVEEEAEKVVDSLVCGKLKEVTVGPSVQFSQACGFDSQMISSDNSQSLLQSAEPFDKDPVSLHKSSVSNFLSSAFATLNAHEDNIVNDEESDEPCPPGFEEKFGGIVPSRIEKIRPSSSNEYITKIGSYVVITMFRQKLHDVVLTEWKSLFADHTLHEFLISSSSLKKYMKFHASEERGILKSKQNADSSPDILDKLRYISTKDNISGPSEVPSVSGKYMYYRKRKLVRRKLGSLSLCATSGNVGLQNKSFEKSKKKDVSTSVSNITESKAAVGDLKKILPNNCNIESFIDAKPYNEYLSSAKVAPVVQDCGIKADDPECSKGSITYCEYSSLDVEKVANSSQRDVQMQMAVAGGSSKKIPKATTVMNRKRKHSMDVVPSSCSRKVIKLTKSAAKLPDCKEVTVRKMKTNKSRKSHLCPRSDGCARSSIIGWDWHRWSANASPAERAHVRGTHCIHPQYVGSEVSGSQLWNMKCLSARTNRVKMRNLLAAVEGADLLKATQLKARKKRLRFQRSKIHDWGLVALEPIEAEDFVIEYVGELIRPRISDIRERYYEKIGIGSSYLFRLDDGYVVDATKRGGIARFINHSCEVAVLSDPFDFLPNCYTKVISVESQKKIFIYAKRHIAAGEEITYNYKFPLEEKKIPCNCGSRSESTYSKTNGWTIERLSYSRLGHLFEGHAVEWANTNFTGHKLVKRLVSIQKMDGSMTDGVLVMQHMVILGKLWFCVSGTVRAQQHALPSAVPTVWLKDAIPNKADV</sequence>
<keyword evidence="2" id="KW-1185">Reference proteome</keyword>
<reference evidence="1" key="1">
    <citation type="submission" date="2022-02" db="EMBL/GenBank/DDBJ databases">
        <title>Plant Genome Project.</title>
        <authorList>
            <person name="Zhang R.-G."/>
        </authorList>
    </citation>
    <scope>NUCLEOTIDE SEQUENCE</scope>
    <source>
        <strain evidence="1">AT1</strain>
    </source>
</reference>
<comment type="caution">
    <text evidence="1">The sequence shown here is derived from an EMBL/GenBank/DDBJ whole genome shotgun (WGS) entry which is preliminary data.</text>
</comment>
<dbReference type="Proteomes" id="UP001062846">
    <property type="component" value="Chromosome 6"/>
</dbReference>
<evidence type="ECO:0000313" key="2">
    <source>
        <dbReference type="Proteomes" id="UP001062846"/>
    </source>
</evidence>
<protein>
    <submittedName>
        <fullName evidence="1">Uncharacterized protein</fullName>
    </submittedName>
</protein>
<evidence type="ECO:0000313" key="1">
    <source>
        <dbReference type="EMBL" id="KAI8549198.1"/>
    </source>
</evidence>
<proteinExistence type="predicted"/>
<accession>A0ACC0N7B5</accession>
<dbReference type="EMBL" id="CM046393">
    <property type="protein sequence ID" value="KAI8549198.1"/>
    <property type="molecule type" value="Genomic_DNA"/>
</dbReference>
<organism evidence="1 2">
    <name type="scientific">Rhododendron molle</name>
    <name type="common">Chinese azalea</name>
    <name type="synonym">Azalea mollis</name>
    <dbReference type="NCBI Taxonomy" id="49168"/>
    <lineage>
        <taxon>Eukaryota</taxon>
        <taxon>Viridiplantae</taxon>
        <taxon>Streptophyta</taxon>
        <taxon>Embryophyta</taxon>
        <taxon>Tracheophyta</taxon>
        <taxon>Spermatophyta</taxon>
        <taxon>Magnoliopsida</taxon>
        <taxon>eudicotyledons</taxon>
        <taxon>Gunneridae</taxon>
        <taxon>Pentapetalae</taxon>
        <taxon>asterids</taxon>
        <taxon>Ericales</taxon>
        <taxon>Ericaceae</taxon>
        <taxon>Ericoideae</taxon>
        <taxon>Rhodoreae</taxon>
        <taxon>Rhododendron</taxon>
    </lineage>
</organism>